<protein>
    <submittedName>
        <fullName evidence="2">Transposase and inactivated derivatives</fullName>
    </submittedName>
</protein>
<organism evidence="2">
    <name type="scientific">Moorella thermoacetica Y72</name>
    <dbReference type="NCBI Taxonomy" id="1325331"/>
    <lineage>
        <taxon>Bacteria</taxon>
        <taxon>Bacillati</taxon>
        <taxon>Bacillota</taxon>
        <taxon>Clostridia</taxon>
        <taxon>Neomoorellales</taxon>
        <taxon>Neomoorellaceae</taxon>
        <taxon>Neomoorella</taxon>
    </lineage>
</organism>
<name>A0A0S6UE36_NEOTH</name>
<feature type="chain" id="PRO_5006630510" evidence="1">
    <location>
        <begin position="32"/>
        <end position="206"/>
    </location>
</feature>
<gene>
    <name evidence="2" type="ORF">MTY_2091</name>
</gene>
<accession>A0A0S6UE36</accession>
<feature type="signal peptide" evidence="1">
    <location>
        <begin position="1"/>
        <end position="31"/>
    </location>
</feature>
<dbReference type="AlphaFoldDB" id="A0A0S6UE36"/>
<reference evidence="2" key="1">
    <citation type="journal article" date="2014" name="Gene">
        <title>Genome-guided analysis of transformation efficiency and carbon dioxide assimilation by Moorella thermoacetica Y72.</title>
        <authorList>
            <person name="Tsukahara K."/>
            <person name="Kita A."/>
            <person name="Nakashimada Y."/>
            <person name="Hoshino T."/>
            <person name="Murakami K."/>
        </authorList>
    </citation>
    <scope>NUCLEOTIDE SEQUENCE [LARGE SCALE GENOMIC DNA]</scope>
    <source>
        <strain evidence="2">Y72</strain>
    </source>
</reference>
<sequence>MLRMSKLKKYLSLTLAAALIMGLGVTGIALAQGDTSAKPQTSLQQIYLEKLAGVLGISQDQLVNDLKTAGQQTVDTAVSEGLITADQGQKIKQEIAEGRFPGLHGMFDPEDSHPGMRGLHNLDAIASALGMTPQQLTQEFKNGKSLQQLATEKGLSLDQIKESIIKAVKSKLDQEVAQGKISQDKATQILNHLQQLDLTKFPNHVK</sequence>
<dbReference type="Proteomes" id="UP000063718">
    <property type="component" value="Unassembled WGS sequence"/>
</dbReference>
<proteinExistence type="predicted"/>
<evidence type="ECO:0000256" key="1">
    <source>
        <dbReference type="SAM" id="SignalP"/>
    </source>
</evidence>
<dbReference type="EMBL" id="DF238840">
    <property type="protein sequence ID" value="GAF26751.1"/>
    <property type="molecule type" value="Genomic_DNA"/>
</dbReference>
<keyword evidence="1" id="KW-0732">Signal</keyword>
<evidence type="ECO:0000313" key="2">
    <source>
        <dbReference type="EMBL" id="GAF26751.1"/>
    </source>
</evidence>